<evidence type="ECO:0000256" key="5">
    <source>
        <dbReference type="ARBA" id="ARBA00022741"/>
    </source>
</evidence>
<dbReference type="PANTHER" id="PTHR43553">
    <property type="entry name" value="HEAVY METAL TRANSPORTER"/>
    <property type="match status" value="1"/>
</dbReference>
<dbReference type="InterPro" id="IPR003439">
    <property type="entry name" value="ABC_transporter-like_ATP-bd"/>
</dbReference>
<dbReference type="InterPro" id="IPR027417">
    <property type="entry name" value="P-loop_NTPase"/>
</dbReference>
<gene>
    <name evidence="11" type="ORF">IDH44_16700</name>
</gene>
<keyword evidence="3" id="KW-0813">Transport</keyword>
<evidence type="ECO:0000256" key="7">
    <source>
        <dbReference type="ARBA" id="ARBA00022967"/>
    </source>
</evidence>
<dbReference type="InterPro" id="IPR017871">
    <property type="entry name" value="ABC_transporter-like_CS"/>
</dbReference>
<dbReference type="Gene3D" id="3.40.50.300">
    <property type="entry name" value="P-loop containing nucleotide triphosphate hydrolases"/>
    <property type="match status" value="2"/>
</dbReference>
<dbReference type="Proteomes" id="UP000621560">
    <property type="component" value="Unassembled WGS sequence"/>
</dbReference>
<keyword evidence="7" id="KW-1278">Translocase</keyword>
<sequence length="546" mass="60451">MEAYRIEHLSFSYPDQPSRVLDDISLSIRHGEFVTLCGKSGSGKSTLLRHLKSGLTPHGAREGDICYEGMTLAHVEPRRQAAEIGYVLQNPDNQIVTDKVWHELAFGLESLGFDTPTIRLRVAEMASFFGIQDWFHHKVGALSGGQKQMLNLASVMAMQPSVLVLDEPTAMLDPIAAVEFLETLKRINRDLGTTVVLSEHRLEEVLDRSDRLVVLGRGRIIADGPPRSVGDTLYRLDHPMCLAMPAAMQIGKALQPEGGCLLTVNEGRQRVSQAARGHVRPGAPVPGRRSDPERTPKTALQLREVWYRYAKTAPDVVKDLSLDVLEGEWYSIVGGNGTGKTTALTLMAGVRKPYRGKIMHAEVSRPMALLPQNPQQLFVRKSVELELREMRAATGATKAEQERRISEVVELAELGAVLGRHPYDLSGGEQQRAALAKLLLLEPRLLLLDEPTKGLDAFFKTKLAAILKKLNDKGITIVMVSHDLEFCASHADRCGLFFDGGIVTARETRNFFAGNRFYTTSANRMARHLYPQAITIEDVIKQCRPG</sequence>
<feature type="domain" description="ABC transporter" evidence="10">
    <location>
        <begin position="300"/>
        <end position="524"/>
    </location>
</feature>
<dbReference type="GO" id="GO:0043190">
    <property type="term" value="C:ATP-binding cassette (ABC) transporter complex"/>
    <property type="evidence" value="ECO:0007669"/>
    <property type="project" value="TreeGrafter"/>
</dbReference>
<dbReference type="AlphaFoldDB" id="A0A927BU34"/>
<feature type="region of interest" description="Disordered" evidence="9">
    <location>
        <begin position="275"/>
        <end position="296"/>
    </location>
</feature>
<keyword evidence="4" id="KW-1003">Cell membrane</keyword>
<dbReference type="SMART" id="SM00382">
    <property type="entry name" value="AAA"/>
    <property type="match status" value="2"/>
</dbReference>
<keyword evidence="5" id="KW-0547">Nucleotide-binding</keyword>
<dbReference type="RefSeq" id="WP_190919593.1">
    <property type="nucleotide sequence ID" value="NZ_JACXIZ010000028.1"/>
</dbReference>
<dbReference type="CDD" id="cd03225">
    <property type="entry name" value="ABC_cobalt_CbiO_domain1"/>
    <property type="match status" value="2"/>
</dbReference>
<dbReference type="EMBL" id="JACXIZ010000028">
    <property type="protein sequence ID" value="MBD2846838.1"/>
    <property type="molecule type" value="Genomic_DNA"/>
</dbReference>
<evidence type="ECO:0000313" key="11">
    <source>
        <dbReference type="EMBL" id="MBD2846838.1"/>
    </source>
</evidence>
<reference evidence="11" key="1">
    <citation type="submission" date="2020-09" db="EMBL/GenBank/DDBJ databases">
        <title>A novel bacterium of genus Paenibacillus, isolated from South China Sea.</title>
        <authorList>
            <person name="Huang H."/>
            <person name="Mo K."/>
            <person name="Hu Y."/>
        </authorList>
    </citation>
    <scope>NUCLEOTIDE SEQUENCE</scope>
    <source>
        <strain evidence="11">IB182496</strain>
    </source>
</reference>
<dbReference type="GO" id="GO:0016887">
    <property type="term" value="F:ATP hydrolysis activity"/>
    <property type="evidence" value="ECO:0007669"/>
    <property type="project" value="InterPro"/>
</dbReference>
<evidence type="ECO:0000256" key="1">
    <source>
        <dbReference type="ARBA" id="ARBA00004202"/>
    </source>
</evidence>
<feature type="domain" description="ABC transporter" evidence="10">
    <location>
        <begin position="4"/>
        <end position="242"/>
    </location>
</feature>
<dbReference type="InterPro" id="IPR050095">
    <property type="entry name" value="ECF_ABC_transporter_ATP-bd"/>
</dbReference>
<comment type="caution">
    <text evidence="11">The sequence shown here is derived from an EMBL/GenBank/DDBJ whole genome shotgun (WGS) entry which is preliminary data.</text>
</comment>
<dbReference type="InterPro" id="IPR015856">
    <property type="entry name" value="ABC_transpr_CbiO/EcfA_su"/>
</dbReference>
<dbReference type="SUPFAM" id="SSF52540">
    <property type="entry name" value="P-loop containing nucleoside triphosphate hydrolases"/>
    <property type="match status" value="2"/>
</dbReference>
<evidence type="ECO:0000256" key="3">
    <source>
        <dbReference type="ARBA" id="ARBA00022448"/>
    </source>
</evidence>
<comment type="subcellular location">
    <subcellularLocation>
        <location evidence="1">Cell membrane</location>
        <topology evidence="1">Peripheral membrane protein</topology>
    </subcellularLocation>
</comment>
<evidence type="ECO:0000256" key="8">
    <source>
        <dbReference type="ARBA" id="ARBA00023136"/>
    </source>
</evidence>
<keyword evidence="12" id="KW-1185">Reference proteome</keyword>
<name>A0A927BU34_9BACL</name>
<dbReference type="PROSITE" id="PS00211">
    <property type="entry name" value="ABC_TRANSPORTER_1"/>
    <property type="match status" value="2"/>
</dbReference>
<organism evidence="11 12">
    <name type="scientific">Paenibacillus sabuli</name>
    <dbReference type="NCBI Taxonomy" id="2772509"/>
    <lineage>
        <taxon>Bacteria</taxon>
        <taxon>Bacillati</taxon>
        <taxon>Bacillota</taxon>
        <taxon>Bacilli</taxon>
        <taxon>Bacillales</taxon>
        <taxon>Paenibacillaceae</taxon>
        <taxon>Paenibacillus</taxon>
    </lineage>
</organism>
<dbReference type="GO" id="GO:0042626">
    <property type="term" value="F:ATPase-coupled transmembrane transporter activity"/>
    <property type="evidence" value="ECO:0007669"/>
    <property type="project" value="TreeGrafter"/>
</dbReference>
<dbReference type="PROSITE" id="PS50893">
    <property type="entry name" value="ABC_TRANSPORTER_2"/>
    <property type="match status" value="2"/>
</dbReference>
<dbReference type="InterPro" id="IPR003593">
    <property type="entry name" value="AAA+_ATPase"/>
</dbReference>
<evidence type="ECO:0000256" key="4">
    <source>
        <dbReference type="ARBA" id="ARBA00022475"/>
    </source>
</evidence>
<keyword evidence="8" id="KW-0472">Membrane</keyword>
<dbReference type="GO" id="GO:0005524">
    <property type="term" value="F:ATP binding"/>
    <property type="evidence" value="ECO:0007669"/>
    <property type="project" value="UniProtKB-KW"/>
</dbReference>
<evidence type="ECO:0000256" key="9">
    <source>
        <dbReference type="SAM" id="MobiDB-lite"/>
    </source>
</evidence>
<keyword evidence="6 11" id="KW-0067">ATP-binding</keyword>
<comment type="similarity">
    <text evidence="2">Belongs to the ABC transporter superfamily.</text>
</comment>
<accession>A0A927BU34</accession>
<dbReference type="Pfam" id="PF00005">
    <property type="entry name" value="ABC_tran"/>
    <property type="match status" value="2"/>
</dbReference>
<proteinExistence type="inferred from homology"/>
<evidence type="ECO:0000256" key="6">
    <source>
        <dbReference type="ARBA" id="ARBA00022840"/>
    </source>
</evidence>
<evidence type="ECO:0000313" key="12">
    <source>
        <dbReference type="Proteomes" id="UP000621560"/>
    </source>
</evidence>
<evidence type="ECO:0000259" key="10">
    <source>
        <dbReference type="PROSITE" id="PS50893"/>
    </source>
</evidence>
<evidence type="ECO:0000256" key="2">
    <source>
        <dbReference type="ARBA" id="ARBA00005417"/>
    </source>
</evidence>
<protein>
    <submittedName>
        <fullName evidence="11">ATP-binding cassette domain-containing protein</fullName>
    </submittedName>
</protein>